<dbReference type="PRINTS" id="PR00075">
    <property type="entry name" value="FACDDSATRASE"/>
</dbReference>
<evidence type="ECO:0000313" key="15">
    <source>
        <dbReference type="Proteomes" id="UP000179115"/>
    </source>
</evidence>
<dbReference type="CDD" id="cd03505">
    <property type="entry name" value="Delta9-FADS-like"/>
    <property type="match status" value="1"/>
</dbReference>
<dbReference type="STRING" id="1798508.A3A35_01530"/>
<evidence type="ECO:0000256" key="7">
    <source>
        <dbReference type="ARBA" id="ARBA00023002"/>
    </source>
</evidence>
<evidence type="ECO:0000313" key="14">
    <source>
        <dbReference type="EMBL" id="OGG71406.1"/>
    </source>
</evidence>
<keyword evidence="7" id="KW-0560">Oxidoreductase</keyword>
<evidence type="ECO:0000256" key="9">
    <source>
        <dbReference type="ARBA" id="ARBA00023098"/>
    </source>
</evidence>
<keyword evidence="8" id="KW-0408">Iron</keyword>
<sequence length="302" mass="34262">MGRSPVAELISPLYNPARERPFRYDLLAWFTIVHVAGIVAIWHMAYVHFSINTAVMAGLLFLLVHLSITMGPHRLYSHDSYKASRALELGIAVVNPGAMQDGIPWWSGHHIDHHKYTDTPRDPYSVLHGFWWAHCIWHLYSTRQVPPSARKLMRKPILVWQQRNHVWLGALVGFGLPTGLGALWGDWVGGFLVGGFLRLVVQYHTTWSINSVAHYFGKSRYGVGTGRSNAWLGPLTAGEGTDHGRHHVAPDDCRIDPRWWALDFGKWAIWLCSKVKLAYDLRRVPEEVVQKRAALLRQTATA</sequence>
<keyword evidence="5" id="KW-0276">Fatty acid metabolism</keyword>
<protein>
    <recommendedName>
        <fullName evidence="13">Fatty acid desaturase domain-containing protein</fullName>
    </recommendedName>
</protein>
<name>A0A1F6ECN3_9BACT</name>
<comment type="subcellular location">
    <subcellularLocation>
        <location evidence="1">Membrane</location>
        <topology evidence="1">Multi-pass membrane protein</topology>
    </subcellularLocation>
</comment>
<dbReference type="GO" id="GO:0016717">
    <property type="term" value="F:oxidoreductase activity, acting on paired donors, with oxidation of a pair of donors resulting in the reduction of molecular oxygen to two molecules of water"/>
    <property type="evidence" value="ECO:0007669"/>
    <property type="project" value="InterPro"/>
</dbReference>
<dbReference type="EMBL" id="MFLV01000023">
    <property type="protein sequence ID" value="OGG71406.1"/>
    <property type="molecule type" value="Genomic_DNA"/>
</dbReference>
<keyword evidence="4 12" id="KW-0812">Transmembrane</keyword>
<keyword evidence="3" id="KW-0444">Lipid biosynthesis</keyword>
<dbReference type="GO" id="GO:0006633">
    <property type="term" value="P:fatty acid biosynthetic process"/>
    <property type="evidence" value="ECO:0007669"/>
    <property type="project" value="UniProtKB-KW"/>
</dbReference>
<evidence type="ECO:0000256" key="6">
    <source>
        <dbReference type="ARBA" id="ARBA00022989"/>
    </source>
</evidence>
<feature type="transmembrane region" description="Helical" evidence="12">
    <location>
        <begin position="51"/>
        <end position="68"/>
    </location>
</feature>
<reference evidence="14 15" key="1">
    <citation type="journal article" date="2016" name="Nat. Commun.">
        <title>Thousands of microbial genomes shed light on interconnected biogeochemical processes in an aquifer system.</title>
        <authorList>
            <person name="Anantharaman K."/>
            <person name="Brown C.T."/>
            <person name="Hug L.A."/>
            <person name="Sharon I."/>
            <person name="Castelle C.J."/>
            <person name="Probst A.J."/>
            <person name="Thomas B.C."/>
            <person name="Singh A."/>
            <person name="Wilkins M.J."/>
            <person name="Karaoz U."/>
            <person name="Brodie E.L."/>
            <person name="Williams K.H."/>
            <person name="Hubbard S.S."/>
            <person name="Banfield J.F."/>
        </authorList>
    </citation>
    <scope>NUCLEOTIDE SEQUENCE [LARGE SCALE GENOMIC DNA]</scope>
</reference>
<evidence type="ECO:0000256" key="2">
    <source>
        <dbReference type="ARBA" id="ARBA00008749"/>
    </source>
</evidence>
<dbReference type="InterPro" id="IPR015876">
    <property type="entry name" value="Acyl-CoA_DS"/>
</dbReference>
<dbReference type="GO" id="GO:0016020">
    <property type="term" value="C:membrane"/>
    <property type="evidence" value="ECO:0007669"/>
    <property type="project" value="UniProtKB-SubCell"/>
</dbReference>
<keyword evidence="11" id="KW-0275">Fatty acid biosynthesis</keyword>
<dbReference type="AlphaFoldDB" id="A0A1F6ECN3"/>
<dbReference type="PANTHER" id="PTHR11351">
    <property type="entry name" value="ACYL-COA DESATURASE"/>
    <property type="match status" value="1"/>
</dbReference>
<evidence type="ECO:0000256" key="10">
    <source>
        <dbReference type="ARBA" id="ARBA00023136"/>
    </source>
</evidence>
<comment type="similarity">
    <text evidence="2">Belongs to the fatty acid desaturase type 2 family.</text>
</comment>
<proteinExistence type="inferred from homology"/>
<feature type="domain" description="Fatty acid desaturase" evidence="13">
    <location>
        <begin position="57"/>
        <end position="256"/>
    </location>
</feature>
<dbReference type="Proteomes" id="UP000179115">
    <property type="component" value="Unassembled WGS sequence"/>
</dbReference>
<gene>
    <name evidence="14" type="ORF">A3A35_01530</name>
</gene>
<accession>A0A1F6ECN3</accession>
<dbReference type="Pfam" id="PF00487">
    <property type="entry name" value="FA_desaturase"/>
    <property type="match status" value="1"/>
</dbReference>
<keyword evidence="9" id="KW-0443">Lipid metabolism</keyword>
<evidence type="ECO:0000256" key="11">
    <source>
        <dbReference type="ARBA" id="ARBA00023160"/>
    </source>
</evidence>
<evidence type="ECO:0000256" key="5">
    <source>
        <dbReference type="ARBA" id="ARBA00022832"/>
    </source>
</evidence>
<evidence type="ECO:0000259" key="13">
    <source>
        <dbReference type="Pfam" id="PF00487"/>
    </source>
</evidence>
<keyword evidence="10 12" id="KW-0472">Membrane</keyword>
<evidence type="ECO:0000256" key="8">
    <source>
        <dbReference type="ARBA" id="ARBA00023004"/>
    </source>
</evidence>
<comment type="caution">
    <text evidence="14">The sequence shown here is derived from an EMBL/GenBank/DDBJ whole genome shotgun (WGS) entry which is preliminary data.</text>
</comment>
<organism evidence="14 15">
    <name type="scientific">Candidatus Kaiserbacteria bacterium RIFCSPLOWO2_01_FULL_51_21</name>
    <dbReference type="NCBI Taxonomy" id="1798508"/>
    <lineage>
        <taxon>Bacteria</taxon>
        <taxon>Candidatus Kaiseribacteriota</taxon>
    </lineage>
</organism>
<evidence type="ECO:0000256" key="4">
    <source>
        <dbReference type="ARBA" id="ARBA00022692"/>
    </source>
</evidence>
<evidence type="ECO:0000256" key="1">
    <source>
        <dbReference type="ARBA" id="ARBA00004141"/>
    </source>
</evidence>
<dbReference type="InterPro" id="IPR005804">
    <property type="entry name" value="FA_desaturase_dom"/>
</dbReference>
<keyword evidence="6 12" id="KW-1133">Transmembrane helix</keyword>
<feature type="transmembrane region" description="Helical" evidence="12">
    <location>
        <begin position="26"/>
        <end position="45"/>
    </location>
</feature>
<dbReference type="PANTHER" id="PTHR11351:SF31">
    <property type="entry name" value="DESATURASE 1, ISOFORM A-RELATED"/>
    <property type="match status" value="1"/>
</dbReference>
<evidence type="ECO:0000256" key="12">
    <source>
        <dbReference type="SAM" id="Phobius"/>
    </source>
</evidence>
<evidence type="ECO:0000256" key="3">
    <source>
        <dbReference type="ARBA" id="ARBA00022516"/>
    </source>
</evidence>